<name>A0A7Y4GU66_9BRAD</name>
<reference evidence="3 4" key="1">
    <citation type="submission" date="2020-03" db="EMBL/GenBank/DDBJ databases">
        <title>Bradyrhizobium diversity isolated from nodules of Indigofera sp.</title>
        <authorList>
            <person name="Klepa M."/>
            <person name="Helene L."/>
            <person name="Hungria M."/>
        </authorList>
    </citation>
    <scope>NUCLEOTIDE SEQUENCE [LARGE SCALE GENOMIC DNA]</scope>
    <source>
        <strain evidence="3 4">WSM 1791</strain>
    </source>
</reference>
<dbReference type="RefSeq" id="WP_171581301.1">
    <property type="nucleotide sequence ID" value="NZ_JAAVLX010000007.1"/>
</dbReference>
<sequence length="111" mass="12470">MTRLAFILALLFTAPWEQADTVDVKDRGRVDLTPFNCQDITRSSVISRVCYDAADRRMLVQRHAVYFQYCDLPKDKVDALLNAPSMGRYFATNIAPPGENAPYGCPTPRNG</sequence>
<keyword evidence="4" id="KW-1185">Reference proteome</keyword>
<organism evidence="3 4">
    <name type="scientific">Bradyrhizobium australiense</name>
    <dbReference type="NCBI Taxonomy" id="2721161"/>
    <lineage>
        <taxon>Bacteria</taxon>
        <taxon>Pseudomonadati</taxon>
        <taxon>Pseudomonadota</taxon>
        <taxon>Alphaproteobacteria</taxon>
        <taxon>Hyphomicrobiales</taxon>
        <taxon>Nitrobacteraceae</taxon>
        <taxon>Bradyrhizobium</taxon>
    </lineage>
</organism>
<protein>
    <submittedName>
        <fullName evidence="3">KTSC domain-containing protein</fullName>
    </submittedName>
</protein>
<gene>
    <name evidence="3" type="ORF">HCN58_21015</name>
</gene>
<feature type="domain" description="KTSC" evidence="2">
    <location>
        <begin position="43"/>
        <end position="95"/>
    </location>
</feature>
<dbReference type="InterPro" id="IPR025309">
    <property type="entry name" value="KTSC_dom"/>
</dbReference>
<dbReference type="Proteomes" id="UP000544122">
    <property type="component" value="Unassembled WGS sequence"/>
</dbReference>
<proteinExistence type="predicted"/>
<evidence type="ECO:0000256" key="1">
    <source>
        <dbReference type="SAM" id="SignalP"/>
    </source>
</evidence>
<evidence type="ECO:0000259" key="2">
    <source>
        <dbReference type="Pfam" id="PF13619"/>
    </source>
</evidence>
<evidence type="ECO:0000313" key="4">
    <source>
        <dbReference type="Proteomes" id="UP000544122"/>
    </source>
</evidence>
<dbReference type="AlphaFoldDB" id="A0A7Y4GU66"/>
<accession>A0A7Y4GU66</accession>
<feature type="chain" id="PRO_5031029862" evidence="1">
    <location>
        <begin position="20"/>
        <end position="111"/>
    </location>
</feature>
<dbReference type="Pfam" id="PF13619">
    <property type="entry name" value="KTSC"/>
    <property type="match status" value="1"/>
</dbReference>
<keyword evidence="1" id="KW-0732">Signal</keyword>
<evidence type="ECO:0000313" key="3">
    <source>
        <dbReference type="EMBL" id="NOJ42039.1"/>
    </source>
</evidence>
<feature type="signal peptide" evidence="1">
    <location>
        <begin position="1"/>
        <end position="19"/>
    </location>
</feature>
<comment type="caution">
    <text evidence="3">The sequence shown here is derived from an EMBL/GenBank/DDBJ whole genome shotgun (WGS) entry which is preliminary data.</text>
</comment>
<dbReference type="EMBL" id="JAAVLX010000007">
    <property type="protein sequence ID" value="NOJ42039.1"/>
    <property type="molecule type" value="Genomic_DNA"/>
</dbReference>